<name>A0A2G5VI94_9PELO</name>
<proteinExistence type="predicted"/>
<dbReference type="PANTHER" id="PTHR31379:SF1">
    <property type="entry name" value="F-BOX C PROTEIN-RELATED"/>
    <property type="match status" value="1"/>
</dbReference>
<organism evidence="1 2">
    <name type="scientific">Caenorhabditis nigoni</name>
    <dbReference type="NCBI Taxonomy" id="1611254"/>
    <lineage>
        <taxon>Eukaryota</taxon>
        <taxon>Metazoa</taxon>
        <taxon>Ecdysozoa</taxon>
        <taxon>Nematoda</taxon>
        <taxon>Chromadorea</taxon>
        <taxon>Rhabditida</taxon>
        <taxon>Rhabditina</taxon>
        <taxon>Rhabditomorpha</taxon>
        <taxon>Rhabditoidea</taxon>
        <taxon>Rhabditidae</taxon>
        <taxon>Peloderinae</taxon>
        <taxon>Caenorhabditis</taxon>
    </lineage>
</organism>
<comment type="caution">
    <text evidence="1">The sequence shown here is derived from an EMBL/GenBank/DDBJ whole genome shotgun (WGS) entry which is preliminary data.</text>
</comment>
<gene>
    <name evidence="1" type="primary">Cnig_chr_I.g199</name>
    <name evidence="1" type="ORF">B9Z55_000199</name>
</gene>
<evidence type="ECO:0000313" key="1">
    <source>
        <dbReference type="EMBL" id="PIC51498.1"/>
    </source>
</evidence>
<evidence type="ECO:0000313" key="2">
    <source>
        <dbReference type="Proteomes" id="UP000230233"/>
    </source>
</evidence>
<dbReference type="EMBL" id="PDUG01000001">
    <property type="protein sequence ID" value="PIC51498.1"/>
    <property type="molecule type" value="Genomic_DNA"/>
</dbReference>
<dbReference type="AlphaFoldDB" id="A0A2G5VI94"/>
<sequence>MKNKQLLYESVKTVLTYMEPNFRFNLALKIPSIRKAEKAAPLHIDCLKLEDDRVVVNETEYKISLYLQCERGHLNYDINERGDPINVDETIRPGDIKLGDLGSWDPRRCGVYGCPKSWREESFQDDCPPEKKYAIFCNHCILLYVSGSMSHFPYRNMKMYQLMKRLLKIFFGNRSGEWTIKNMSLPNNVLRWPVATRKPIVESINIGNYSQLKINSLDSIIDSTVPLTNLEMSVVVYHDRIVDHPLLLHADHVTISNQSLGVDLSDYFTFQAHTVIIANPPTTYFYDFERVIIVFMKKTRPIGVRWSILTQAKKDLTTLNLPNVLEISRDVIRTHYFQLQMEPKSMLFYDTKTVLSYMEPNFRFNLALKIPSIRKAEKAAPLHINRLKLEDDSFNRDIDENGDPINIDETIQPGDIKLDDLRSMDQKGWGLYGCPKKWRRELFQLDYPQETMYSLFCNHSIRLYVSGSMYELPYTNMKMCQLMKGLLTTFFGNRIGEWTVKKMSLQNSVLRWPVATRKPIVQSVNIGNYSQLKMNGLDAIIDSSVPLTNLKMSIAHSPDRIVDHPLLMHADQLTISGNPPGSFLSDLFSIKTHNVSITSAISTSIETLIDLWMEKTRPIGVRYKIFTRYKTNLELIRHPEVFERSTNCIKLAMGSDAMVVFQFSRIHFDTWFYIETCPRNV</sequence>
<keyword evidence="2" id="KW-1185">Reference proteome</keyword>
<dbReference type="Pfam" id="PF12078">
    <property type="entry name" value="DUF3557"/>
    <property type="match status" value="2"/>
</dbReference>
<dbReference type="OrthoDB" id="5910972at2759"/>
<reference evidence="2" key="1">
    <citation type="submission" date="2017-10" db="EMBL/GenBank/DDBJ databases">
        <title>Rapid genome shrinkage in a self-fertile nematode reveals novel sperm competition proteins.</title>
        <authorList>
            <person name="Yin D."/>
            <person name="Schwarz E.M."/>
            <person name="Thomas C.G."/>
            <person name="Felde R.L."/>
            <person name="Korf I.F."/>
            <person name="Cutter A.D."/>
            <person name="Schartner C.M."/>
            <person name="Ralston E.J."/>
            <person name="Meyer B.J."/>
            <person name="Haag E.S."/>
        </authorList>
    </citation>
    <scope>NUCLEOTIDE SEQUENCE [LARGE SCALE GENOMIC DNA]</scope>
    <source>
        <strain evidence="2">JU1422</strain>
    </source>
</reference>
<dbReference type="PANTHER" id="PTHR31379">
    <property type="entry name" value="F-BOX C PROTEIN-RELATED-RELATED"/>
    <property type="match status" value="1"/>
</dbReference>
<protein>
    <submittedName>
        <fullName evidence="1">Uncharacterized protein</fullName>
    </submittedName>
</protein>
<dbReference type="InterPro" id="IPR021942">
    <property type="entry name" value="DUF3557"/>
</dbReference>
<accession>A0A2G5VI94</accession>
<dbReference type="Proteomes" id="UP000230233">
    <property type="component" value="Chromosome I"/>
</dbReference>